<comment type="similarity">
    <text evidence="1">Belongs to the FAH family.</text>
</comment>
<accession>A0A917S7H9</accession>
<keyword evidence="4" id="KW-0378">Hydrolase</keyword>
<dbReference type="PANTHER" id="PTHR42796:SF7">
    <property type="entry name" value="2-DEHYDRO-3-DEOXY-D-ARABINONATE DEHYDRATASE"/>
    <property type="match status" value="1"/>
</dbReference>
<dbReference type="InterPro" id="IPR036663">
    <property type="entry name" value="Fumarylacetoacetase_C_sf"/>
</dbReference>
<dbReference type="EMBL" id="BMMZ01000004">
    <property type="protein sequence ID" value="GGL62472.1"/>
    <property type="molecule type" value="Genomic_DNA"/>
</dbReference>
<dbReference type="Pfam" id="PF01557">
    <property type="entry name" value="FAA_hydrolase"/>
    <property type="match status" value="1"/>
</dbReference>
<sequence>MAGPTPRLGLSDPMDLLPTDHDQATLVGRVFDPVEDGPAVVVLRDDQLVDLSHIAPTVSDLLDRPDLVDLVRNGTPRKSWPLADVLATTVDPDAADDAVRLLSPIDLQVIKAAGVTFAKSMIERVIEERAKGDSSRAEEIRSQIDDAIGGTIAGLKPGSAEAERVKSILISEGLWSQYLEVGIGPDPEIFTKAPVLSSVGPGAPVGVLARSTWNNPEPEVVLAVTSNGRVVGATLGNDVNLRDFEGRSALLLAEAKDNNSSCAIGPFLRLFDDHFSLDDVRDLVVDLQVQGVDDGYLLHEQSTMSEMSRGLEELVEHAIGDHHRYPDGFVLFTGTLFAPTQDRDAAGMGFTHHLGDVVSISTDRLGLLINPVSTAEEAPDWTVGIRRLYANLGARRLLG</sequence>
<evidence type="ECO:0000313" key="5">
    <source>
        <dbReference type="Proteomes" id="UP000613840"/>
    </source>
</evidence>
<keyword evidence="2" id="KW-0479">Metal-binding</keyword>
<dbReference type="PANTHER" id="PTHR42796">
    <property type="entry name" value="FUMARYLACETOACETATE HYDROLASE DOMAIN-CONTAINING PROTEIN 2A-RELATED"/>
    <property type="match status" value="1"/>
</dbReference>
<dbReference type="AlphaFoldDB" id="A0A917S7H9"/>
<dbReference type="SUPFAM" id="SSF56529">
    <property type="entry name" value="FAH"/>
    <property type="match status" value="1"/>
</dbReference>
<dbReference type="GO" id="GO:0046872">
    <property type="term" value="F:metal ion binding"/>
    <property type="evidence" value="ECO:0007669"/>
    <property type="project" value="UniProtKB-KW"/>
</dbReference>
<evidence type="ECO:0000259" key="3">
    <source>
        <dbReference type="Pfam" id="PF01557"/>
    </source>
</evidence>
<gene>
    <name evidence="4" type="ORF">GCM10011575_21270</name>
</gene>
<evidence type="ECO:0000313" key="4">
    <source>
        <dbReference type="EMBL" id="GGL62472.1"/>
    </source>
</evidence>
<dbReference type="Proteomes" id="UP000613840">
    <property type="component" value="Unassembled WGS sequence"/>
</dbReference>
<evidence type="ECO:0000256" key="2">
    <source>
        <dbReference type="ARBA" id="ARBA00022723"/>
    </source>
</evidence>
<reference evidence="4" key="2">
    <citation type="submission" date="2020-09" db="EMBL/GenBank/DDBJ databases">
        <authorList>
            <person name="Sun Q."/>
            <person name="Zhou Y."/>
        </authorList>
    </citation>
    <scope>NUCLEOTIDE SEQUENCE</scope>
    <source>
        <strain evidence="4">CGMCC 4.7306</strain>
    </source>
</reference>
<name>A0A917S7H9_9ACTN</name>
<comment type="caution">
    <text evidence="4">The sequence shown here is derived from an EMBL/GenBank/DDBJ whole genome shotgun (WGS) entry which is preliminary data.</text>
</comment>
<reference evidence="4" key="1">
    <citation type="journal article" date="2014" name="Int. J. Syst. Evol. Microbiol.">
        <title>Complete genome sequence of Corynebacterium casei LMG S-19264T (=DSM 44701T), isolated from a smear-ripened cheese.</title>
        <authorList>
            <consortium name="US DOE Joint Genome Institute (JGI-PGF)"/>
            <person name="Walter F."/>
            <person name="Albersmeier A."/>
            <person name="Kalinowski J."/>
            <person name="Ruckert C."/>
        </authorList>
    </citation>
    <scope>NUCLEOTIDE SEQUENCE</scope>
    <source>
        <strain evidence="4">CGMCC 4.7306</strain>
    </source>
</reference>
<dbReference type="GO" id="GO:0044281">
    <property type="term" value="P:small molecule metabolic process"/>
    <property type="evidence" value="ECO:0007669"/>
    <property type="project" value="UniProtKB-ARBA"/>
</dbReference>
<evidence type="ECO:0000256" key="1">
    <source>
        <dbReference type="ARBA" id="ARBA00010211"/>
    </source>
</evidence>
<keyword evidence="5" id="KW-1185">Reference proteome</keyword>
<protein>
    <submittedName>
        <fullName evidence="4">Fumarylacetoacetate hydrolase</fullName>
    </submittedName>
</protein>
<dbReference type="GO" id="GO:0016787">
    <property type="term" value="F:hydrolase activity"/>
    <property type="evidence" value="ECO:0007669"/>
    <property type="project" value="UniProtKB-KW"/>
</dbReference>
<organism evidence="4 5">
    <name type="scientific">Microlunatus endophyticus</name>
    <dbReference type="NCBI Taxonomy" id="1716077"/>
    <lineage>
        <taxon>Bacteria</taxon>
        <taxon>Bacillati</taxon>
        <taxon>Actinomycetota</taxon>
        <taxon>Actinomycetes</taxon>
        <taxon>Propionibacteriales</taxon>
        <taxon>Propionibacteriaceae</taxon>
        <taxon>Microlunatus</taxon>
    </lineage>
</organism>
<dbReference type="RefSeq" id="WP_188895255.1">
    <property type="nucleotide sequence ID" value="NZ_BMMZ01000004.1"/>
</dbReference>
<dbReference type="InterPro" id="IPR051121">
    <property type="entry name" value="FAH"/>
</dbReference>
<feature type="domain" description="Fumarylacetoacetase-like C-terminal" evidence="3">
    <location>
        <begin position="230"/>
        <end position="372"/>
    </location>
</feature>
<dbReference type="InterPro" id="IPR011234">
    <property type="entry name" value="Fumarylacetoacetase-like_C"/>
</dbReference>
<dbReference type="Gene3D" id="3.90.850.10">
    <property type="entry name" value="Fumarylacetoacetase-like, C-terminal domain"/>
    <property type="match status" value="1"/>
</dbReference>
<proteinExistence type="inferred from homology"/>